<gene>
    <name evidence="3" type="ORF">PG2T_04095</name>
</gene>
<dbReference type="SUPFAM" id="SSF53756">
    <property type="entry name" value="UDP-Glycosyltransferase/glycogen phosphorylase"/>
    <property type="match status" value="1"/>
</dbReference>
<evidence type="ECO:0000256" key="2">
    <source>
        <dbReference type="ARBA" id="ARBA00022679"/>
    </source>
</evidence>
<dbReference type="Pfam" id="PF01075">
    <property type="entry name" value="Glyco_transf_9"/>
    <property type="match status" value="1"/>
</dbReference>
<dbReference type="KEGG" id="gbi:PG2T_04095"/>
<dbReference type="Gene3D" id="3.40.50.2000">
    <property type="entry name" value="Glycogen Phosphorylase B"/>
    <property type="match status" value="2"/>
</dbReference>
<dbReference type="PANTHER" id="PTHR30160">
    <property type="entry name" value="TETRAACYLDISACCHARIDE 4'-KINASE-RELATED"/>
    <property type="match status" value="1"/>
</dbReference>
<dbReference type="OrthoDB" id="9767552at2"/>
<dbReference type="GO" id="GO:0008713">
    <property type="term" value="F:ADP-heptose-lipopolysaccharide heptosyltransferase activity"/>
    <property type="evidence" value="ECO:0007669"/>
    <property type="project" value="TreeGrafter"/>
</dbReference>
<keyword evidence="4" id="KW-1185">Reference proteome</keyword>
<dbReference type="CDD" id="cd03789">
    <property type="entry name" value="GT9_LPS_heptosyltransferase"/>
    <property type="match status" value="1"/>
</dbReference>
<organism evidence="3 4">
    <name type="scientific">Immundisolibacter cernigliae</name>
    <dbReference type="NCBI Taxonomy" id="1810504"/>
    <lineage>
        <taxon>Bacteria</taxon>
        <taxon>Pseudomonadati</taxon>
        <taxon>Pseudomonadota</taxon>
        <taxon>Gammaproteobacteria</taxon>
        <taxon>Immundisolibacterales</taxon>
        <taxon>Immundisolibacteraceae</taxon>
        <taxon>Immundisolibacter</taxon>
    </lineage>
</organism>
<evidence type="ECO:0000256" key="1">
    <source>
        <dbReference type="ARBA" id="ARBA00022676"/>
    </source>
</evidence>
<dbReference type="PANTHER" id="PTHR30160:SF1">
    <property type="entry name" value="LIPOPOLYSACCHARIDE 1,2-N-ACETYLGLUCOSAMINETRANSFERASE-RELATED"/>
    <property type="match status" value="1"/>
</dbReference>
<sequence>MAGGLPGALRARYPAAHIAWLVQEGFEALPAANPALDEVLVWPRRQWRELWQARRFAAWLGAVRRFVGGLRERRFDLAIDAQGLLKSALWVRACGARQRLGMDPAEGSRLLLTRALRTPNDKTFAAEYGYLAAELGLSAPVPVLPLTAPGREAAQALLTAAGVAGDYAVLAPFTTRPQKHWTQGAWSELGRRLHDERGLTPLLLGGPSEVDAGQRIEAASGGAVRNLAGRTDIAAAAALVAGARLVVGVDTGLTHMGVAAGVPTLALFGSTCPYLSAPGRPLTVLYHGLSCSPCKRSPSCGGAHPCLTGIGVDEVLRCIPAEAAIR</sequence>
<proteinExistence type="predicted"/>
<dbReference type="EMBL" id="CP014671">
    <property type="protein sequence ID" value="ANX05482.1"/>
    <property type="molecule type" value="Genomic_DNA"/>
</dbReference>
<dbReference type="STRING" id="1810504.PG2T_04095"/>
<dbReference type="AlphaFoldDB" id="A0A1B1YXF8"/>
<reference evidence="4" key="1">
    <citation type="submission" date="2016-03" db="EMBL/GenBank/DDBJ databases">
        <title>Complete genome sequence of Solimmundus cernigliae, representing a novel lineage of polycyclic aromatic hydrocarbon degraders within the Gammaproteobacteria.</title>
        <authorList>
            <person name="Singleton D.R."/>
            <person name="Dickey A.N."/>
            <person name="Scholl E.H."/>
            <person name="Wright F.A."/>
            <person name="Aitken M.D."/>
        </authorList>
    </citation>
    <scope>NUCLEOTIDE SEQUENCE [LARGE SCALE GENOMIC DNA]</scope>
    <source>
        <strain evidence="4">TR3.2</strain>
    </source>
</reference>
<accession>A0A1B1YXF8</accession>
<dbReference type="InParanoid" id="A0A1B1YXF8"/>
<dbReference type="InterPro" id="IPR051199">
    <property type="entry name" value="LPS_LOS_Heptosyltrfase"/>
</dbReference>
<evidence type="ECO:0000313" key="3">
    <source>
        <dbReference type="EMBL" id="ANX05482.1"/>
    </source>
</evidence>
<evidence type="ECO:0008006" key="5">
    <source>
        <dbReference type="Google" id="ProtNLM"/>
    </source>
</evidence>
<keyword evidence="2" id="KW-0808">Transferase</keyword>
<dbReference type="GO" id="GO:0009244">
    <property type="term" value="P:lipopolysaccharide core region biosynthetic process"/>
    <property type="evidence" value="ECO:0007669"/>
    <property type="project" value="TreeGrafter"/>
</dbReference>
<evidence type="ECO:0000313" key="4">
    <source>
        <dbReference type="Proteomes" id="UP000092952"/>
    </source>
</evidence>
<dbReference type="GO" id="GO:0005829">
    <property type="term" value="C:cytosol"/>
    <property type="evidence" value="ECO:0007669"/>
    <property type="project" value="TreeGrafter"/>
</dbReference>
<dbReference type="InterPro" id="IPR002201">
    <property type="entry name" value="Glyco_trans_9"/>
</dbReference>
<name>A0A1B1YXF8_9GAMM</name>
<protein>
    <recommendedName>
        <fullName evidence="5">Lipopolysaccharide heptosyltransferase</fullName>
    </recommendedName>
</protein>
<keyword evidence="1" id="KW-0328">Glycosyltransferase</keyword>
<dbReference type="Proteomes" id="UP000092952">
    <property type="component" value="Chromosome"/>
</dbReference>